<dbReference type="Pfam" id="PF05226">
    <property type="entry name" value="CHASE2"/>
    <property type="match status" value="1"/>
</dbReference>
<dbReference type="SUPFAM" id="SSF55073">
    <property type="entry name" value="Nucleotide cyclase"/>
    <property type="match status" value="1"/>
</dbReference>
<keyword evidence="1" id="KW-0812">Transmembrane</keyword>
<dbReference type="GO" id="GO:0035556">
    <property type="term" value="P:intracellular signal transduction"/>
    <property type="evidence" value="ECO:0007669"/>
    <property type="project" value="InterPro"/>
</dbReference>
<dbReference type="AlphaFoldDB" id="A0A941E5L4"/>
<dbReference type="SMART" id="SM01080">
    <property type="entry name" value="CHASE2"/>
    <property type="match status" value="1"/>
</dbReference>
<organism evidence="3 4">
    <name type="scientific">Undibacterium fentianense</name>
    <dbReference type="NCBI Taxonomy" id="2828728"/>
    <lineage>
        <taxon>Bacteria</taxon>
        <taxon>Pseudomonadati</taxon>
        <taxon>Pseudomonadota</taxon>
        <taxon>Betaproteobacteria</taxon>
        <taxon>Burkholderiales</taxon>
        <taxon>Oxalobacteraceae</taxon>
        <taxon>Undibacterium</taxon>
    </lineage>
</organism>
<dbReference type="CDD" id="cd07302">
    <property type="entry name" value="CHD"/>
    <property type="match status" value="1"/>
</dbReference>
<dbReference type="Gene3D" id="3.30.70.1230">
    <property type="entry name" value="Nucleotide cyclase"/>
    <property type="match status" value="1"/>
</dbReference>
<dbReference type="InterPro" id="IPR001054">
    <property type="entry name" value="A/G_cyclase"/>
</dbReference>
<dbReference type="Proteomes" id="UP000678545">
    <property type="component" value="Unassembled WGS sequence"/>
</dbReference>
<feature type="transmembrane region" description="Helical" evidence="1">
    <location>
        <begin position="373"/>
        <end position="397"/>
    </location>
</feature>
<proteinExistence type="predicted"/>
<dbReference type="EMBL" id="JAGSPJ010000007">
    <property type="protein sequence ID" value="MBR7801492.1"/>
    <property type="molecule type" value="Genomic_DNA"/>
</dbReference>
<dbReference type="PANTHER" id="PTHR43081:SF20">
    <property type="entry name" value="TWO-COMPONENT RESPONSE REGULATOR"/>
    <property type="match status" value="1"/>
</dbReference>
<dbReference type="Pfam" id="PF00211">
    <property type="entry name" value="Guanylate_cyc"/>
    <property type="match status" value="1"/>
</dbReference>
<comment type="caution">
    <text evidence="3">The sequence shown here is derived from an EMBL/GenBank/DDBJ whole genome shotgun (WGS) entry which is preliminary data.</text>
</comment>
<dbReference type="InterPro" id="IPR007890">
    <property type="entry name" value="CHASE2"/>
</dbReference>
<keyword evidence="1" id="KW-0472">Membrane</keyword>
<name>A0A941E5L4_9BURK</name>
<evidence type="ECO:0000256" key="1">
    <source>
        <dbReference type="SAM" id="Phobius"/>
    </source>
</evidence>
<evidence type="ECO:0000313" key="4">
    <source>
        <dbReference type="Proteomes" id="UP000678545"/>
    </source>
</evidence>
<feature type="domain" description="Guanylate cyclase" evidence="2">
    <location>
        <begin position="470"/>
        <end position="602"/>
    </location>
</feature>
<protein>
    <submittedName>
        <fullName evidence="3">Adenylate/guanylate cyclase domain-containing protein</fullName>
    </submittedName>
</protein>
<keyword evidence="1" id="KW-1133">Transmembrane helix</keyword>
<dbReference type="GO" id="GO:0004016">
    <property type="term" value="F:adenylate cyclase activity"/>
    <property type="evidence" value="ECO:0007669"/>
    <property type="project" value="UniProtKB-ARBA"/>
</dbReference>
<feature type="transmembrane region" description="Helical" evidence="1">
    <location>
        <begin position="342"/>
        <end position="361"/>
    </location>
</feature>
<evidence type="ECO:0000259" key="2">
    <source>
        <dbReference type="PROSITE" id="PS50125"/>
    </source>
</evidence>
<dbReference type="PANTHER" id="PTHR43081">
    <property type="entry name" value="ADENYLATE CYCLASE, TERMINAL-DIFFERENTIATION SPECIFIC-RELATED"/>
    <property type="match status" value="1"/>
</dbReference>
<dbReference type="InterPro" id="IPR029787">
    <property type="entry name" value="Nucleotide_cyclase"/>
</dbReference>
<evidence type="ECO:0000313" key="3">
    <source>
        <dbReference type="EMBL" id="MBR7801492.1"/>
    </source>
</evidence>
<gene>
    <name evidence="3" type="ORF">KDM90_15885</name>
</gene>
<reference evidence="3" key="1">
    <citation type="submission" date="2021-04" db="EMBL/GenBank/DDBJ databases">
        <title>novel species isolated from subtropical streams in China.</title>
        <authorList>
            <person name="Lu H."/>
        </authorList>
    </citation>
    <scope>NUCLEOTIDE SEQUENCE</scope>
    <source>
        <strain evidence="3">FT137W</strain>
    </source>
</reference>
<dbReference type="SMART" id="SM00044">
    <property type="entry name" value="CYCc"/>
    <property type="match status" value="1"/>
</dbReference>
<dbReference type="GO" id="GO:0006171">
    <property type="term" value="P:cAMP biosynthetic process"/>
    <property type="evidence" value="ECO:0007669"/>
    <property type="project" value="TreeGrafter"/>
</dbReference>
<dbReference type="InterPro" id="IPR050697">
    <property type="entry name" value="Adenylyl/Guanylyl_Cyclase_3/4"/>
</dbReference>
<dbReference type="PROSITE" id="PS50125">
    <property type="entry name" value="GUANYLATE_CYCLASE_2"/>
    <property type="match status" value="1"/>
</dbReference>
<sequence length="650" mass="71642">MSRALLRFAAILTVLLVTIFSRQLFPDFTAPIENTLSDWRTRAAIQYSDWQAHSAKLDRYEQRLVLIDIDEKSVAEQGPWPWPRDKVAALIANLVDHYGVAGVALDIVFPEARNQDKILAEQMQRPEITGAVVYDLQDRRLPELSGRLPESYPIQLAVNAPRFSGIPVTSNHAAIMPARVGHITPIYDADGSIRHVPPILCQRNATVMCRPLLEIQAFAALMENPNFKLQAGTGLFAASWELLIQDGPEAVVATIPLNKDGAIVVPYRHSQHDWLAISASDILERRSSSKALKGTIALIGSTALGMADVIVTPSNPEASGMIAHAEVLSALFDEGFIFEPRWVSLLVFIILLPLVLVLEFAMRRIKRPAVLTLFYPSWLAFAWSGSMLIAMVCFIQWKWQIPLTPLFLFPPLMILTAILFALHRSNIERVGVFGLLATYLPKEVAKRLTTTEGGSKKPNTALDATRREITVLFADIRGFTGLVENARPEVVAILMHKIFSEMAAAVVNHHGTIDKFIGDAVMAFWNAPEDDPEHALHAFAAAKEMHQRIVHLDTFCRSLGIEPVSVGIGIETGLALVGNFGSEHRRTYTALGEAVVLASRIEGLSAQYQAHILIGARCASFLPQAGLRHLGSATIRGRLQSVDVFAPKED</sequence>
<feature type="transmembrane region" description="Helical" evidence="1">
    <location>
        <begin position="403"/>
        <end position="422"/>
    </location>
</feature>
<keyword evidence="4" id="KW-1185">Reference proteome</keyword>
<dbReference type="RefSeq" id="WP_212676618.1">
    <property type="nucleotide sequence ID" value="NZ_JAGSPJ010000007.1"/>
</dbReference>
<accession>A0A941E5L4</accession>